<evidence type="ECO:0000313" key="3">
    <source>
        <dbReference type="EMBL" id="GJS64440.1"/>
    </source>
</evidence>
<feature type="region of interest" description="Disordered" evidence="1">
    <location>
        <begin position="191"/>
        <end position="226"/>
    </location>
</feature>
<feature type="compositionally biased region" description="Low complexity" evidence="1">
    <location>
        <begin position="215"/>
        <end position="226"/>
    </location>
</feature>
<dbReference type="InterPro" id="IPR005162">
    <property type="entry name" value="Retrotrans_gag_dom"/>
</dbReference>
<comment type="caution">
    <text evidence="3">The sequence shown here is derived from an EMBL/GenBank/DDBJ whole genome shotgun (WGS) entry which is preliminary data.</text>
</comment>
<dbReference type="EMBL" id="BQNB010009505">
    <property type="protein sequence ID" value="GJS64440.1"/>
    <property type="molecule type" value="Genomic_DNA"/>
</dbReference>
<feature type="compositionally biased region" description="Polar residues" evidence="1">
    <location>
        <begin position="194"/>
        <end position="205"/>
    </location>
</feature>
<evidence type="ECO:0000256" key="1">
    <source>
        <dbReference type="SAM" id="MobiDB-lite"/>
    </source>
</evidence>
<reference evidence="3" key="2">
    <citation type="submission" date="2022-01" db="EMBL/GenBank/DDBJ databases">
        <authorList>
            <person name="Yamashiro T."/>
            <person name="Shiraishi A."/>
            <person name="Satake H."/>
            <person name="Nakayama K."/>
        </authorList>
    </citation>
    <scope>NUCLEOTIDE SEQUENCE</scope>
</reference>
<reference evidence="3" key="1">
    <citation type="journal article" date="2022" name="Int. J. Mol. Sci.">
        <title>Draft Genome of Tanacetum Coccineum: Genomic Comparison of Closely Related Tanacetum-Family Plants.</title>
        <authorList>
            <person name="Yamashiro T."/>
            <person name="Shiraishi A."/>
            <person name="Nakayama K."/>
            <person name="Satake H."/>
        </authorList>
    </citation>
    <scope>NUCLEOTIDE SEQUENCE</scope>
</reference>
<protein>
    <submittedName>
        <fullName evidence="3">Reverse transcriptase domain-containing protein</fullName>
    </submittedName>
</protein>
<feature type="domain" description="Retrotransposon gag" evidence="2">
    <location>
        <begin position="44"/>
        <end position="116"/>
    </location>
</feature>
<dbReference type="Proteomes" id="UP001151760">
    <property type="component" value="Unassembled WGS sequence"/>
</dbReference>
<evidence type="ECO:0000313" key="4">
    <source>
        <dbReference type="Proteomes" id="UP001151760"/>
    </source>
</evidence>
<keyword evidence="3" id="KW-0695">RNA-directed DNA polymerase</keyword>
<feature type="region of interest" description="Disordered" evidence="1">
    <location>
        <begin position="157"/>
        <end position="176"/>
    </location>
</feature>
<name>A0ABQ4XGN0_9ASTR</name>
<accession>A0ABQ4XGN0</accession>
<sequence>MAGRDHAESCNNSNPPNETADEYAARPRFNLVEYPCSNPRTGAAIAQSWDDFKKLLMEEYCPDDEVQKLESEFWNHKMVGSDIDGYTARFHELARLVPHMVTPESQCVNRYIRGLAPEIKPCITSSEPATIQGAMSMANRLTTDSIKDGLFKKKENARNKRSKVKGNVSRAADERPRPTCYECGDPNHFRRNFPRTNRATTSGGNRPNPMLAIEGNNNQGNNRNRA</sequence>
<dbReference type="Pfam" id="PF03732">
    <property type="entry name" value="Retrotrans_gag"/>
    <property type="match status" value="1"/>
</dbReference>
<proteinExistence type="predicted"/>
<organism evidence="3 4">
    <name type="scientific">Tanacetum coccineum</name>
    <dbReference type="NCBI Taxonomy" id="301880"/>
    <lineage>
        <taxon>Eukaryota</taxon>
        <taxon>Viridiplantae</taxon>
        <taxon>Streptophyta</taxon>
        <taxon>Embryophyta</taxon>
        <taxon>Tracheophyta</taxon>
        <taxon>Spermatophyta</taxon>
        <taxon>Magnoliopsida</taxon>
        <taxon>eudicotyledons</taxon>
        <taxon>Gunneridae</taxon>
        <taxon>Pentapetalae</taxon>
        <taxon>asterids</taxon>
        <taxon>campanulids</taxon>
        <taxon>Asterales</taxon>
        <taxon>Asteraceae</taxon>
        <taxon>Asteroideae</taxon>
        <taxon>Anthemideae</taxon>
        <taxon>Anthemidinae</taxon>
        <taxon>Tanacetum</taxon>
    </lineage>
</organism>
<keyword evidence="3" id="KW-0808">Transferase</keyword>
<gene>
    <name evidence="3" type="ORF">Tco_0679004</name>
</gene>
<keyword evidence="3" id="KW-0548">Nucleotidyltransferase</keyword>
<evidence type="ECO:0000259" key="2">
    <source>
        <dbReference type="Pfam" id="PF03732"/>
    </source>
</evidence>
<feature type="region of interest" description="Disordered" evidence="1">
    <location>
        <begin position="1"/>
        <end position="21"/>
    </location>
</feature>
<dbReference type="GO" id="GO:0003964">
    <property type="term" value="F:RNA-directed DNA polymerase activity"/>
    <property type="evidence" value="ECO:0007669"/>
    <property type="project" value="UniProtKB-KW"/>
</dbReference>
<keyword evidence="4" id="KW-1185">Reference proteome</keyword>